<dbReference type="InterPro" id="IPR038718">
    <property type="entry name" value="SNF2-like_sf"/>
</dbReference>
<evidence type="ECO:0000256" key="1">
    <source>
        <dbReference type="ARBA" id="ARBA00022741"/>
    </source>
</evidence>
<evidence type="ECO:0000256" key="2">
    <source>
        <dbReference type="ARBA" id="ARBA00022801"/>
    </source>
</evidence>
<keyword evidence="8" id="KW-1185">Reference proteome</keyword>
<dbReference type="GO" id="GO:0006281">
    <property type="term" value="P:DNA repair"/>
    <property type="evidence" value="ECO:0007669"/>
    <property type="project" value="TreeGrafter"/>
</dbReference>
<dbReference type="Pfam" id="PF00271">
    <property type="entry name" value="Helicase_C"/>
    <property type="match status" value="1"/>
</dbReference>
<sequence>MNRDGWLQHLQTPTGSKRPSPSPADEDREVKKSRTQPYVNDPDCNILDNELPFPCYENSSLTLQDLYHNYGDQLDNGSGSQFENFASGEVANVSFNSMERREHMLADTYDYVPYTGGGVPTSTLGVAEPFEWSHLELPPIAEPWPRNLPYQLTPMDSFLPSSTQLDISMSNTIHGTSTTSRYFEQPLPFIGFSSLGDLGGSYSQGHANTPDVPSKDNVYEDDQSVFSEFQVNQPFSQIPKALLSAESMDFCCDYDTCFGVVTAELTSSFALENGAHSVPVSLKLFGAIFMLQNQNSGAHVGILNNSGLVNALRQLPLKLDATVLISETKEMRETGKPKTRKCVPAKAAREYSIRIILYGLLDDKVAIGGLLADAGFFLQPPYASEIIPEVQYDNPHYLLRPGAEMPKLEHLHLDMVDDSSTQPETGNEISKSRFLQIFETAEADGGTVTTMKTSPSPRLRSPLMSHQITALAMMLEKESGYVEQPMFPSLWRKELSENSKTMYYRHTVTRSIESRPITAMGGILADDMGLGKTLSVLALVCSSLDFDSTAIGHSKNARHQGTLIVAPKSTIYGWVDQISQHIHERQIRVEIYHGSGRESLANQFQDTDVVITTYETLRSEWAASEGTRPLYAWKWLRVVLDEAHHIRNRSKQAFQSVCELTSQYRWCLTGTPIHNSLDDYGALLSFVRVFPFVNKSNFMYWIVKPVEENHKLGIERLQGLIRATCLRRTKQKTLSSDKLKLPPRSEKIHEVHLHQDDQVLYDAVRRLNAEIAAGFEERPEKYSLPKGKEKNILLLINSLRLICDHGEQLLPEAVKTRMEESSIASFASEMQQVYHGRCSVCEGEIDNTIAGADDQDSICVNCAISEQGSSKTNLQADLLVRKRLSASQSASSERSDSAKLCHRPSAKVLALLGNLEQERTAAAASRRPRKSVVFSYWVKMLDLIEQALDNAQFDFQRIDGHTSLEGRRKSVQEFNDSPDCTVMLASIGSSAEGLNLTAASIVHLIEPHWNPMVEAQAVDRVYRIGQTQEVTVFRYIVPNSVETYVQQVQQEKIQIINQAINMKGVTEADLESKRWKRLKEILA</sequence>
<dbReference type="AlphaFoldDB" id="A0A2J6QXJ9"/>
<dbReference type="GO" id="GO:0005634">
    <property type="term" value="C:nucleus"/>
    <property type="evidence" value="ECO:0007669"/>
    <property type="project" value="TreeGrafter"/>
</dbReference>
<gene>
    <name evidence="7" type="ORF">L207DRAFT_501929</name>
</gene>
<dbReference type="CDD" id="cd18008">
    <property type="entry name" value="DEXDc_SHPRH-like"/>
    <property type="match status" value="1"/>
</dbReference>
<dbReference type="InterPro" id="IPR001650">
    <property type="entry name" value="Helicase_C-like"/>
</dbReference>
<feature type="compositionally biased region" description="Polar residues" evidence="4">
    <location>
        <begin position="9"/>
        <end position="19"/>
    </location>
</feature>
<evidence type="ECO:0000259" key="5">
    <source>
        <dbReference type="PROSITE" id="PS51192"/>
    </source>
</evidence>
<dbReference type="InterPro" id="IPR027417">
    <property type="entry name" value="P-loop_NTPase"/>
</dbReference>
<keyword evidence="3" id="KW-0067">ATP-binding</keyword>
<reference evidence="7 8" key="1">
    <citation type="submission" date="2016-04" db="EMBL/GenBank/DDBJ databases">
        <title>A degradative enzymes factory behind the ericoid mycorrhizal symbiosis.</title>
        <authorList>
            <consortium name="DOE Joint Genome Institute"/>
            <person name="Martino E."/>
            <person name="Morin E."/>
            <person name="Grelet G."/>
            <person name="Kuo A."/>
            <person name="Kohler A."/>
            <person name="Daghino S."/>
            <person name="Barry K."/>
            <person name="Choi C."/>
            <person name="Cichocki N."/>
            <person name="Clum A."/>
            <person name="Copeland A."/>
            <person name="Hainaut M."/>
            <person name="Haridas S."/>
            <person name="Labutti K."/>
            <person name="Lindquist E."/>
            <person name="Lipzen A."/>
            <person name="Khouja H.-R."/>
            <person name="Murat C."/>
            <person name="Ohm R."/>
            <person name="Olson A."/>
            <person name="Spatafora J."/>
            <person name="Veneault-Fourrey C."/>
            <person name="Henrissat B."/>
            <person name="Grigoriev I."/>
            <person name="Martin F."/>
            <person name="Perotto S."/>
        </authorList>
    </citation>
    <scope>NUCLEOTIDE SEQUENCE [LARGE SCALE GENOMIC DNA]</scope>
    <source>
        <strain evidence="7 8">F</strain>
    </source>
</reference>
<dbReference type="PROSITE" id="PS51192">
    <property type="entry name" value="HELICASE_ATP_BIND_1"/>
    <property type="match status" value="1"/>
</dbReference>
<evidence type="ECO:0000313" key="7">
    <source>
        <dbReference type="EMBL" id="PMD30998.1"/>
    </source>
</evidence>
<evidence type="ECO:0000256" key="4">
    <source>
        <dbReference type="SAM" id="MobiDB-lite"/>
    </source>
</evidence>
<feature type="domain" description="Helicase ATP-binding" evidence="5">
    <location>
        <begin position="513"/>
        <end position="690"/>
    </location>
</feature>
<feature type="region of interest" description="Disordered" evidence="4">
    <location>
        <begin position="1"/>
        <end position="41"/>
    </location>
</feature>
<dbReference type="PANTHER" id="PTHR45626:SF52">
    <property type="entry name" value="SINGLE-STRANDED DNA-DEPENDENT ATPASE (EUROFUNG)"/>
    <property type="match status" value="1"/>
</dbReference>
<evidence type="ECO:0000256" key="3">
    <source>
        <dbReference type="ARBA" id="ARBA00022840"/>
    </source>
</evidence>
<dbReference type="CDD" id="cd18793">
    <property type="entry name" value="SF2_C_SNF"/>
    <property type="match status" value="1"/>
</dbReference>
<dbReference type="GO" id="GO:0005524">
    <property type="term" value="F:ATP binding"/>
    <property type="evidence" value="ECO:0007669"/>
    <property type="project" value="UniProtKB-KW"/>
</dbReference>
<dbReference type="InterPro" id="IPR050628">
    <property type="entry name" value="SNF2_RAD54_helicase_TF"/>
</dbReference>
<dbReference type="GO" id="GO:0016787">
    <property type="term" value="F:hydrolase activity"/>
    <property type="evidence" value="ECO:0007669"/>
    <property type="project" value="UniProtKB-KW"/>
</dbReference>
<dbReference type="Proteomes" id="UP000235786">
    <property type="component" value="Unassembled WGS sequence"/>
</dbReference>
<dbReference type="PANTHER" id="PTHR45626">
    <property type="entry name" value="TRANSCRIPTION TERMINATION FACTOR 2-RELATED"/>
    <property type="match status" value="1"/>
</dbReference>
<accession>A0A2J6QXJ9</accession>
<name>A0A2J6QXJ9_HYAVF</name>
<dbReference type="InterPro" id="IPR049730">
    <property type="entry name" value="SNF2/RAD54-like_C"/>
</dbReference>
<dbReference type="SUPFAM" id="SSF52540">
    <property type="entry name" value="P-loop containing nucleoside triphosphate hydrolases"/>
    <property type="match status" value="2"/>
</dbReference>
<feature type="domain" description="Helicase C-terminal" evidence="6">
    <location>
        <begin position="907"/>
        <end position="1071"/>
    </location>
</feature>
<dbReference type="PROSITE" id="PS51194">
    <property type="entry name" value="HELICASE_CTER"/>
    <property type="match status" value="1"/>
</dbReference>
<proteinExistence type="predicted"/>
<dbReference type="InterPro" id="IPR000330">
    <property type="entry name" value="SNF2_N"/>
</dbReference>
<keyword evidence="1" id="KW-0547">Nucleotide-binding</keyword>
<dbReference type="EMBL" id="KZ613964">
    <property type="protein sequence ID" value="PMD30998.1"/>
    <property type="molecule type" value="Genomic_DNA"/>
</dbReference>
<dbReference type="Gene3D" id="3.40.50.10810">
    <property type="entry name" value="Tandem AAA-ATPase domain"/>
    <property type="match status" value="1"/>
</dbReference>
<keyword evidence="2" id="KW-0378">Hydrolase</keyword>
<evidence type="ECO:0000259" key="6">
    <source>
        <dbReference type="PROSITE" id="PS51194"/>
    </source>
</evidence>
<evidence type="ECO:0000313" key="8">
    <source>
        <dbReference type="Proteomes" id="UP000235786"/>
    </source>
</evidence>
<dbReference type="Pfam" id="PF00176">
    <property type="entry name" value="SNF2-rel_dom"/>
    <property type="match status" value="1"/>
</dbReference>
<dbReference type="GO" id="GO:0008094">
    <property type="term" value="F:ATP-dependent activity, acting on DNA"/>
    <property type="evidence" value="ECO:0007669"/>
    <property type="project" value="TreeGrafter"/>
</dbReference>
<dbReference type="SMART" id="SM00487">
    <property type="entry name" value="DEXDc"/>
    <property type="match status" value="1"/>
</dbReference>
<dbReference type="STRING" id="1149755.A0A2J6QXJ9"/>
<protein>
    <submittedName>
        <fullName evidence="7">Uncharacterized protein</fullName>
    </submittedName>
</protein>
<dbReference type="InterPro" id="IPR014001">
    <property type="entry name" value="Helicase_ATP-bd"/>
</dbReference>
<dbReference type="OrthoDB" id="448448at2759"/>
<dbReference type="Gene3D" id="3.40.50.300">
    <property type="entry name" value="P-loop containing nucleotide triphosphate hydrolases"/>
    <property type="match status" value="1"/>
</dbReference>
<dbReference type="SMART" id="SM00490">
    <property type="entry name" value="HELICc"/>
    <property type="match status" value="1"/>
</dbReference>
<organism evidence="7 8">
    <name type="scientific">Hyaloscypha variabilis (strain UAMH 11265 / GT02V1 / F)</name>
    <name type="common">Meliniomyces variabilis</name>
    <dbReference type="NCBI Taxonomy" id="1149755"/>
    <lineage>
        <taxon>Eukaryota</taxon>
        <taxon>Fungi</taxon>
        <taxon>Dikarya</taxon>
        <taxon>Ascomycota</taxon>
        <taxon>Pezizomycotina</taxon>
        <taxon>Leotiomycetes</taxon>
        <taxon>Helotiales</taxon>
        <taxon>Hyaloscyphaceae</taxon>
        <taxon>Hyaloscypha</taxon>
        <taxon>Hyaloscypha variabilis</taxon>
    </lineage>
</organism>